<gene>
    <name evidence="1" type="ORF">EZS27_019752</name>
</gene>
<dbReference type="Pfam" id="PF08989">
    <property type="entry name" value="DUF1896"/>
    <property type="match status" value="1"/>
</dbReference>
<reference evidence="1" key="1">
    <citation type="submission" date="2019-03" db="EMBL/GenBank/DDBJ databases">
        <title>Single cell metagenomics reveals metabolic interactions within the superorganism composed of flagellate Streblomastix strix and complex community of Bacteroidetes bacteria on its surface.</title>
        <authorList>
            <person name="Treitli S.C."/>
            <person name="Kolisko M."/>
            <person name="Husnik F."/>
            <person name="Keeling P."/>
            <person name="Hampl V."/>
        </authorList>
    </citation>
    <scope>NUCLEOTIDE SEQUENCE</scope>
    <source>
        <strain evidence="1">STM</strain>
    </source>
</reference>
<dbReference type="InterPro" id="IPR036297">
    <property type="entry name" value="PG0816-like_sf"/>
</dbReference>
<evidence type="ECO:0000313" key="1">
    <source>
        <dbReference type="EMBL" id="KAA6331668.1"/>
    </source>
</evidence>
<dbReference type="Gene3D" id="1.10.8.330">
    <property type="entry name" value="PG0816-like"/>
    <property type="match status" value="1"/>
</dbReference>
<comment type="caution">
    <text evidence="1">The sequence shown here is derived from an EMBL/GenBank/DDBJ whole genome shotgun (WGS) entry which is preliminary data.</text>
</comment>
<dbReference type="Gene3D" id="1.10.8.340">
    <property type="entry name" value="PG0816-like"/>
    <property type="match status" value="1"/>
</dbReference>
<protein>
    <submittedName>
        <fullName evidence="1">Uncharacterized protein</fullName>
    </submittedName>
</protein>
<dbReference type="EMBL" id="SNRY01001342">
    <property type="protein sequence ID" value="KAA6331668.1"/>
    <property type="molecule type" value="Genomic_DNA"/>
</dbReference>
<organism evidence="1">
    <name type="scientific">termite gut metagenome</name>
    <dbReference type="NCBI Taxonomy" id="433724"/>
    <lineage>
        <taxon>unclassified sequences</taxon>
        <taxon>metagenomes</taxon>
        <taxon>organismal metagenomes</taxon>
    </lineage>
</organism>
<proteinExistence type="predicted"/>
<dbReference type="InterPro" id="IPR015082">
    <property type="entry name" value="DUF1896"/>
</dbReference>
<accession>A0A5J4RD62</accession>
<dbReference type="SUPFAM" id="SSF140753">
    <property type="entry name" value="PG0816-like"/>
    <property type="match status" value="1"/>
</dbReference>
<name>A0A5J4RD62_9ZZZZ</name>
<dbReference type="AlphaFoldDB" id="A0A5J4RD62"/>
<sequence length="198" mass="22377">MIQTNMNLEEKIGYSIRLIQKAEKLALQYSPEGFHLAFSRGKDSQTLHELTRMAGVKFHAEMSYFRLNLLSFLRDAHPDKANELSFIAGRGDMAAEAYSEAIKSGLDHIQAAEIANDTLFNGLHFSPYNIIVEILWNEFSDEVSPGKAGETAKELMPECQAIFAKYNLNDDYAETTEYQSLYTELVGTILILLENELQ</sequence>